<evidence type="ECO:0000259" key="2">
    <source>
        <dbReference type="Pfam" id="PF10099"/>
    </source>
</evidence>
<proteinExistence type="predicted"/>
<comment type="caution">
    <text evidence="3">The sequence shown here is derived from an EMBL/GenBank/DDBJ whole genome shotgun (WGS) entry which is preliminary data.</text>
</comment>
<feature type="domain" description="Anti-sigma K factor RskA C-terminal" evidence="2">
    <location>
        <begin position="49"/>
        <end position="184"/>
    </location>
</feature>
<reference evidence="3 4" key="1">
    <citation type="submission" date="2019-09" db="EMBL/GenBank/DDBJ databases">
        <title>Hydrogenophaga aromatica sp. nov., isolated from a para-xylene-degrading enrichment culture.</title>
        <authorList>
            <person name="Tancsics A."/>
            <person name="Banerjee S."/>
        </authorList>
    </citation>
    <scope>NUCLEOTIDE SEQUENCE [LARGE SCALE GENOMIC DNA]</scope>
    <source>
        <strain evidence="3 4">D2P1</strain>
    </source>
</reference>
<keyword evidence="1" id="KW-1133">Transmembrane helix</keyword>
<dbReference type="EMBL" id="VYGV01000005">
    <property type="protein sequence ID" value="NWF44400.1"/>
    <property type="molecule type" value="Genomic_DNA"/>
</dbReference>
<keyword evidence="1" id="KW-0812">Transmembrane</keyword>
<organism evidence="3 4">
    <name type="scientific">Hydrogenophaga aromaticivorans</name>
    <dbReference type="NCBI Taxonomy" id="2610898"/>
    <lineage>
        <taxon>Bacteria</taxon>
        <taxon>Pseudomonadati</taxon>
        <taxon>Pseudomonadota</taxon>
        <taxon>Betaproteobacteria</taxon>
        <taxon>Burkholderiales</taxon>
        <taxon>Comamonadaceae</taxon>
        <taxon>Hydrogenophaga</taxon>
    </lineage>
</organism>
<evidence type="ECO:0000256" key="1">
    <source>
        <dbReference type="SAM" id="Phobius"/>
    </source>
</evidence>
<dbReference type="Proteomes" id="UP000545507">
    <property type="component" value="Unassembled WGS sequence"/>
</dbReference>
<evidence type="ECO:0000313" key="3">
    <source>
        <dbReference type="EMBL" id="NWF44400.1"/>
    </source>
</evidence>
<dbReference type="AlphaFoldDB" id="A0A7Y8KVI6"/>
<sequence>MRVPEAPEKGPMVIPLHLDGKKKTATAMTSINSSEISDRRVSPWWRALAIFLLLVLLIGWAAHSSMMTQLQAQIQHAQARLVEVPQIRQVSLLLDNQQKPAMLATYNPKDGALLLQRLNDVKEGREDSMQVWAIVGDAAPRSLGVIESKYKTLQMPVKEADLQGVTELAVSAENKGGVPAGTGPSLPWLFKGWLVVKSI</sequence>
<keyword evidence="4" id="KW-1185">Reference proteome</keyword>
<gene>
    <name evidence="3" type="ORF">F3K02_03910</name>
</gene>
<name>A0A7Y8KVI6_9BURK</name>
<dbReference type="Pfam" id="PF10099">
    <property type="entry name" value="RskA_C"/>
    <property type="match status" value="1"/>
</dbReference>
<dbReference type="InterPro" id="IPR018764">
    <property type="entry name" value="RskA_C"/>
</dbReference>
<keyword evidence="1" id="KW-0472">Membrane</keyword>
<protein>
    <recommendedName>
        <fullName evidence="2">Anti-sigma K factor RskA C-terminal domain-containing protein</fullName>
    </recommendedName>
</protein>
<feature type="transmembrane region" description="Helical" evidence="1">
    <location>
        <begin position="44"/>
        <end position="62"/>
    </location>
</feature>
<dbReference type="GO" id="GO:0005886">
    <property type="term" value="C:plasma membrane"/>
    <property type="evidence" value="ECO:0007669"/>
    <property type="project" value="InterPro"/>
</dbReference>
<evidence type="ECO:0000313" key="4">
    <source>
        <dbReference type="Proteomes" id="UP000545507"/>
    </source>
</evidence>
<accession>A0A7Y8KVI6</accession>